<dbReference type="VEuPathDB" id="VectorBase:ISCI022442"/>
<organism>
    <name type="scientific">Ixodes scapularis</name>
    <name type="common">Black-legged tick</name>
    <name type="synonym">Deer tick</name>
    <dbReference type="NCBI Taxonomy" id="6945"/>
    <lineage>
        <taxon>Eukaryota</taxon>
        <taxon>Metazoa</taxon>
        <taxon>Ecdysozoa</taxon>
        <taxon>Arthropoda</taxon>
        <taxon>Chelicerata</taxon>
        <taxon>Arachnida</taxon>
        <taxon>Acari</taxon>
        <taxon>Parasitiformes</taxon>
        <taxon>Ixodida</taxon>
        <taxon>Ixodoidea</taxon>
        <taxon>Ixodidae</taxon>
        <taxon>Ixodinae</taxon>
        <taxon>Ixodes</taxon>
    </lineage>
</organism>
<gene>
    <name evidence="2" type="ORF">IscW_ISCW022442</name>
</gene>
<evidence type="ECO:0000313" key="3">
    <source>
        <dbReference type="EnsemblMetazoa" id="ISCW022442-PA"/>
    </source>
</evidence>
<dbReference type="PaxDb" id="6945-B7QFK9"/>
<feature type="signal peptide" evidence="1">
    <location>
        <begin position="1"/>
        <end position="21"/>
    </location>
</feature>
<dbReference type="EnsemblMetazoa" id="ISCW022442-RA">
    <property type="protein sequence ID" value="ISCW022442-PA"/>
    <property type="gene ID" value="ISCW022442"/>
</dbReference>
<evidence type="ECO:0000256" key="1">
    <source>
        <dbReference type="SAM" id="SignalP"/>
    </source>
</evidence>
<dbReference type="HOGENOM" id="CLU_2266689_0_0_1"/>
<protein>
    <recommendedName>
        <fullName evidence="5">Secreted protein</fullName>
    </recommendedName>
</protein>
<keyword evidence="1" id="KW-0732">Signal</keyword>
<name>B7QFK9_IXOSC</name>
<dbReference type="EMBL" id="ABJB010077026">
    <property type="status" value="NOT_ANNOTATED_CDS"/>
    <property type="molecule type" value="Genomic_DNA"/>
</dbReference>
<dbReference type="AlphaFoldDB" id="B7QFK9"/>
<dbReference type="Proteomes" id="UP000001555">
    <property type="component" value="Unassembled WGS sequence"/>
</dbReference>
<evidence type="ECO:0000313" key="2">
    <source>
        <dbReference type="EMBL" id="EEC17631.1"/>
    </source>
</evidence>
<keyword evidence="4" id="KW-1185">Reference proteome</keyword>
<feature type="chain" id="PRO_5014568330" description="Secreted protein" evidence="1">
    <location>
        <begin position="22"/>
        <end position="103"/>
    </location>
</feature>
<dbReference type="EMBL" id="DS926264">
    <property type="protein sequence ID" value="EEC17631.1"/>
    <property type="molecule type" value="Genomic_DNA"/>
</dbReference>
<reference evidence="3" key="2">
    <citation type="submission" date="2020-05" db="UniProtKB">
        <authorList>
            <consortium name="EnsemblMetazoa"/>
        </authorList>
    </citation>
    <scope>IDENTIFICATION</scope>
    <source>
        <strain evidence="3">wikel</strain>
    </source>
</reference>
<dbReference type="InParanoid" id="B7QFK9"/>
<accession>B7QFK9</accession>
<reference evidence="2 4" key="1">
    <citation type="submission" date="2008-03" db="EMBL/GenBank/DDBJ databases">
        <title>Annotation of Ixodes scapularis.</title>
        <authorList>
            <consortium name="Ixodes scapularis Genome Project Consortium"/>
            <person name="Caler E."/>
            <person name="Hannick L.I."/>
            <person name="Bidwell S."/>
            <person name="Joardar V."/>
            <person name="Thiagarajan M."/>
            <person name="Amedeo P."/>
            <person name="Galinsky K.J."/>
            <person name="Schobel S."/>
            <person name="Inman J."/>
            <person name="Hostetler J."/>
            <person name="Miller J."/>
            <person name="Hammond M."/>
            <person name="Megy K."/>
            <person name="Lawson D."/>
            <person name="Kodira C."/>
            <person name="Sutton G."/>
            <person name="Meyer J."/>
            <person name="Hill C.A."/>
            <person name="Birren B."/>
            <person name="Nene V."/>
            <person name="Collins F."/>
            <person name="Alarcon-Chaidez F."/>
            <person name="Wikel S."/>
            <person name="Strausberg R."/>
        </authorList>
    </citation>
    <scope>NUCLEOTIDE SEQUENCE [LARGE SCALE GENOMIC DNA]</scope>
    <source>
        <strain evidence="4">Wikel</strain>
        <strain evidence="2">Wikel colony</strain>
    </source>
</reference>
<evidence type="ECO:0008006" key="5">
    <source>
        <dbReference type="Google" id="ProtNLM"/>
    </source>
</evidence>
<sequence>MHFCKAFLMLWLVLPYPRVSSSDVVNRSVFHTAWNFSFLYRHPMPDLCEIATYLCGIWGSFLVPFGKPRAQCRWTMHRIATLDKFFYNFQYVFTPCVYMCIPE</sequence>
<proteinExistence type="predicted"/>
<dbReference type="VEuPathDB" id="VectorBase:ISCW022442"/>
<evidence type="ECO:0000313" key="4">
    <source>
        <dbReference type="Proteomes" id="UP000001555"/>
    </source>
</evidence>